<dbReference type="EMBL" id="AP006483">
    <property type="protein sequence ID" value="BAM78753.1"/>
    <property type="molecule type" value="Genomic_DNA"/>
</dbReference>
<evidence type="ECO:0000256" key="1">
    <source>
        <dbReference type="ARBA" id="ARBA00004123"/>
    </source>
</evidence>
<evidence type="ECO:0000256" key="7">
    <source>
        <dbReference type="ARBA" id="ARBA00023042"/>
    </source>
</evidence>
<evidence type="ECO:0000256" key="4">
    <source>
        <dbReference type="ARBA" id="ARBA00022679"/>
    </source>
</evidence>
<dbReference type="OrthoDB" id="200924at2759"/>
<dbReference type="GO" id="GO:0005634">
    <property type="term" value="C:nucleus"/>
    <property type="evidence" value="ECO:0007669"/>
    <property type="project" value="UniProtKB-SubCell"/>
</dbReference>
<evidence type="ECO:0000256" key="3">
    <source>
        <dbReference type="ARBA" id="ARBA00022664"/>
    </source>
</evidence>
<evidence type="ECO:0000313" key="13">
    <source>
        <dbReference type="EMBL" id="BAM78753.1"/>
    </source>
</evidence>
<evidence type="ECO:0000256" key="2">
    <source>
        <dbReference type="ARBA" id="ARBA00012475"/>
    </source>
</evidence>
<dbReference type="GO" id="GO:0004484">
    <property type="term" value="F:mRNA guanylyltransferase activity"/>
    <property type="evidence" value="ECO:0007669"/>
    <property type="project" value="UniProtKB-EC"/>
</dbReference>
<evidence type="ECO:0000256" key="5">
    <source>
        <dbReference type="ARBA" id="ARBA00022695"/>
    </source>
</evidence>
<keyword evidence="5 13" id="KW-0548">Nucleotidyltransferase</keyword>
<dbReference type="InterPro" id="IPR051029">
    <property type="entry name" value="mRNA_Capping_Enz/RNA_Phosphat"/>
</dbReference>
<comment type="subcellular location">
    <subcellularLocation>
        <location evidence="1">Nucleus</location>
    </subcellularLocation>
</comment>
<dbReference type="GO" id="GO:0005524">
    <property type="term" value="F:ATP binding"/>
    <property type="evidence" value="ECO:0007669"/>
    <property type="project" value="InterPro"/>
</dbReference>
<dbReference type="GO" id="GO:0006370">
    <property type="term" value="P:7-methylguanosine mRNA capping"/>
    <property type="evidence" value="ECO:0007669"/>
    <property type="project" value="UniProtKB-KW"/>
</dbReference>
<evidence type="ECO:0000313" key="14">
    <source>
        <dbReference type="Proteomes" id="UP000007014"/>
    </source>
</evidence>
<feature type="domain" description="mRNA capping enzyme C-terminal" evidence="12">
    <location>
        <begin position="250"/>
        <end position="355"/>
    </location>
</feature>
<dbReference type="PANTHER" id="PTHR10367:SF17">
    <property type="entry name" value="MRNA-CAPPING ENZYME"/>
    <property type="match status" value="1"/>
</dbReference>
<protein>
    <recommendedName>
        <fullName evidence="2">mRNA guanylyltransferase</fullName>
        <ecNumber evidence="2">2.7.7.50</ecNumber>
    </recommendedName>
</protein>
<dbReference type="Pfam" id="PF03919">
    <property type="entry name" value="mRNA_cap_C"/>
    <property type="match status" value="1"/>
</dbReference>
<dbReference type="Gramene" id="CMA035CT">
    <property type="protein sequence ID" value="CMA035CT"/>
    <property type="gene ID" value="CMA035C"/>
</dbReference>
<dbReference type="RefSeq" id="XP_005535039.1">
    <property type="nucleotide sequence ID" value="XM_005534982.1"/>
</dbReference>
<dbReference type="PANTHER" id="PTHR10367">
    <property type="entry name" value="MRNA-CAPPING ENZYME"/>
    <property type="match status" value="1"/>
</dbReference>
<dbReference type="EC" id="2.7.7.50" evidence="2"/>
<keyword evidence="4" id="KW-0808">Transferase</keyword>
<dbReference type="SUPFAM" id="SSF56091">
    <property type="entry name" value="DNA ligase/mRNA capping enzyme, catalytic domain"/>
    <property type="match status" value="1"/>
</dbReference>
<name>M1VE35_CYAM1</name>
<sequence>MAEAGYVRLPPAEKGQLLVRLQSLFQRVARASEPPRSFAGSMPVTLSRRHFSMVRDCDYLLLEKSDGVRYLLFATELGVLLVDRRLDLFAVTPYPVLMMPDGSLHQDTLLDGELVYNECIERFEYLAYDVIAIQGDTGIAYQSYRVRLDAIERYVTGPRALHPATAGCLRVRRKDVYEKAELPLLFSRIYQGRSGKADDPQGGAPTYTYRHLRSDGVFQSGNDGIIFTPVGLPYTLRTCAALLKYKYPTHNTVDFILWLQAGNDPANDVRAFLGYRGDNGVVRYREVYFPSRLKREWFADYARWHEAVIECTYDRLAGEWRFLRPRLDKESPNYASVVIDCLEAIAENVTRAELLERVCGLEEARQRCRALLQTKTATGNALQPGDLFDESDWEYLRTTPISLLPPPRVSDAVR</sequence>
<dbReference type="AlphaFoldDB" id="M1VE35"/>
<gene>
    <name evidence="13" type="ORF">CYME_CMA035C</name>
</gene>
<proteinExistence type="predicted"/>
<dbReference type="HOGENOM" id="CLU_781536_0_0_1"/>
<organism evidence="13 14">
    <name type="scientific">Cyanidioschyzon merolae (strain NIES-3377 / 10D)</name>
    <name type="common">Unicellular red alga</name>
    <dbReference type="NCBI Taxonomy" id="280699"/>
    <lineage>
        <taxon>Eukaryota</taxon>
        <taxon>Rhodophyta</taxon>
        <taxon>Bangiophyceae</taxon>
        <taxon>Cyanidiales</taxon>
        <taxon>Cyanidiaceae</taxon>
        <taxon>Cyanidioschyzon</taxon>
    </lineage>
</organism>
<dbReference type="GeneID" id="16992076"/>
<dbReference type="KEGG" id="cme:CYME_CMA035C"/>
<evidence type="ECO:0000259" key="12">
    <source>
        <dbReference type="Pfam" id="PF03919"/>
    </source>
</evidence>
<dbReference type="InterPro" id="IPR012340">
    <property type="entry name" value="NA-bd_OB-fold"/>
</dbReference>
<keyword evidence="9" id="KW-0539">Nucleus</keyword>
<dbReference type="OMA" id="KDYYVCE"/>
<reference evidence="13 14" key="1">
    <citation type="journal article" date="2004" name="Nature">
        <title>Genome sequence of the ultrasmall unicellular red alga Cyanidioschyzon merolae 10D.</title>
        <authorList>
            <person name="Matsuzaki M."/>
            <person name="Misumi O."/>
            <person name="Shin-i T."/>
            <person name="Maruyama S."/>
            <person name="Takahara M."/>
            <person name="Miyagishima S."/>
            <person name="Mori T."/>
            <person name="Nishida K."/>
            <person name="Yagisawa F."/>
            <person name="Nishida K."/>
            <person name="Yoshida Y."/>
            <person name="Nishimura Y."/>
            <person name="Nakao S."/>
            <person name="Kobayashi T."/>
            <person name="Momoyama Y."/>
            <person name="Higashiyama T."/>
            <person name="Minoda A."/>
            <person name="Sano M."/>
            <person name="Nomoto H."/>
            <person name="Oishi K."/>
            <person name="Hayashi H."/>
            <person name="Ohta F."/>
            <person name="Nishizaka S."/>
            <person name="Haga S."/>
            <person name="Miura S."/>
            <person name="Morishita T."/>
            <person name="Kabeya Y."/>
            <person name="Terasawa K."/>
            <person name="Suzuki Y."/>
            <person name="Ishii Y."/>
            <person name="Asakawa S."/>
            <person name="Takano H."/>
            <person name="Ohta N."/>
            <person name="Kuroiwa H."/>
            <person name="Tanaka K."/>
            <person name="Shimizu N."/>
            <person name="Sugano S."/>
            <person name="Sato N."/>
            <person name="Nozaki H."/>
            <person name="Ogasawara N."/>
            <person name="Kohara Y."/>
            <person name="Kuroiwa T."/>
        </authorList>
    </citation>
    <scope>NUCLEOTIDE SEQUENCE [LARGE SCALE GENOMIC DNA]</scope>
    <source>
        <strain evidence="13 14">10D</strain>
    </source>
</reference>
<evidence type="ECO:0000259" key="11">
    <source>
        <dbReference type="Pfam" id="PF01331"/>
    </source>
</evidence>
<keyword evidence="8" id="KW-0342">GTP-binding</keyword>
<feature type="domain" description="mRNA capping enzyme adenylation" evidence="11">
    <location>
        <begin position="43"/>
        <end position="175"/>
    </location>
</feature>
<comment type="catalytic activity">
    <reaction evidence="10">
        <text>a 5'-end diphospho-ribonucleoside in mRNA + GTP + H(+) = a 5'-end (5'-triphosphoguanosine)-ribonucleoside in mRNA + diphosphate</text>
        <dbReference type="Rhea" id="RHEA:67012"/>
        <dbReference type="Rhea" id="RHEA-COMP:17165"/>
        <dbReference type="Rhea" id="RHEA-COMP:17166"/>
        <dbReference type="ChEBI" id="CHEBI:15378"/>
        <dbReference type="ChEBI" id="CHEBI:33019"/>
        <dbReference type="ChEBI" id="CHEBI:37565"/>
        <dbReference type="ChEBI" id="CHEBI:167616"/>
        <dbReference type="ChEBI" id="CHEBI:167617"/>
        <dbReference type="EC" id="2.7.7.50"/>
    </reaction>
    <physiologicalReaction direction="left-to-right" evidence="10">
        <dbReference type="Rhea" id="RHEA:67013"/>
    </physiologicalReaction>
</comment>
<dbReference type="eggNOG" id="KOG2386">
    <property type="taxonomic scope" value="Eukaryota"/>
</dbReference>
<dbReference type="Pfam" id="PF01331">
    <property type="entry name" value="mRNA_cap_enzyme"/>
    <property type="match status" value="1"/>
</dbReference>
<dbReference type="Proteomes" id="UP000007014">
    <property type="component" value="Chromosome 1"/>
</dbReference>
<keyword evidence="7" id="KW-0506">mRNA capping</keyword>
<reference evidence="13 14" key="2">
    <citation type="journal article" date="2007" name="BMC Biol.">
        <title>A 100%-complete sequence reveals unusually simple genomic features in the hot-spring red alga Cyanidioschyzon merolae.</title>
        <authorList>
            <person name="Nozaki H."/>
            <person name="Takano H."/>
            <person name="Misumi O."/>
            <person name="Terasawa K."/>
            <person name="Matsuzaki M."/>
            <person name="Maruyama S."/>
            <person name="Nishida K."/>
            <person name="Yagisawa F."/>
            <person name="Yoshida Y."/>
            <person name="Fujiwara T."/>
            <person name="Takio S."/>
            <person name="Tamura K."/>
            <person name="Chung S.J."/>
            <person name="Nakamura S."/>
            <person name="Kuroiwa H."/>
            <person name="Tanaka K."/>
            <person name="Sato N."/>
            <person name="Kuroiwa T."/>
        </authorList>
    </citation>
    <scope>NUCLEOTIDE SEQUENCE [LARGE SCALE GENOMIC DNA]</scope>
    <source>
        <strain evidence="13 14">10D</strain>
    </source>
</reference>
<dbReference type="SUPFAM" id="SSF50249">
    <property type="entry name" value="Nucleic acid-binding proteins"/>
    <property type="match status" value="1"/>
</dbReference>
<dbReference type="Gene3D" id="3.30.470.30">
    <property type="entry name" value="DNA ligase/mRNA capping enzyme"/>
    <property type="match status" value="1"/>
</dbReference>
<dbReference type="CDD" id="cd07895">
    <property type="entry name" value="Adenylation_mRNA_capping"/>
    <property type="match status" value="1"/>
</dbReference>
<accession>M1VE35</accession>
<evidence type="ECO:0000256" key="6">
    <source>
        <dbReference type="ARBA" id="ARBA00022741"/>
    </source>
</evidence>
<dbReference type="InterPro" id="IPR001339">
    <property type="entry name" value="mRNA_cap_enzyme_adenylation"/>
</dbReference>
<dbReference type="GO" id="GO:0005525">
    <property type="term" value="F:GTP binding"/>
    <property type="evidence" value="ECO:0007669"/>
    <property type="project" value="UniProtKB-KW"/>
</dbReference>
<evidence type="ECO:0000256" key="10">
    <source>
        <dbReference type="ARBA" id="ARBA00044624"/>
    </source>
</evidence>
<keyword evidence="14" id="KW-1185">Reference proteome</keyword>
<evidence type="ECO:0000256" key="8">
    <source>
        <dbReference type="ARBA" id="ARBA00023134"/>
    </source>
</evidence>
<evidence type="ECO:0000256" key="9">
    <source>
        <dbReference type="ARBA" id="ARBA00023242"/>
    </source>
</evidence>
<dbReference type="Gene3D" id="2.40.50.140">
    <property type="entry name" value="Nucleic acid-binding proteins"/>
    <property type="match status" value="1"/>
</dbReference>
<dbReference type="STRING" id="280699.M1VE35"/>
<keyword evidence="3" id="KW-0507">mRNA processing</keyword>
<dbReference type="InterPro" id="IPR013846">
    <property type="entry name" value="mRNA_cap_enzyme_C"/>
</dbReference>
<keyword evidence="6" id="KW-0547">Nucleotide-binding</keyword>